<dbReference type="InterPro" id="IPR027417">
    <property type="entry name" value="P-loop_NTPase"/>
</dbReference>
<protein>
    <submittedName>
        <fullName evidence="5">Era-like GTP-binding protein</fullName>
    </submittedName>
</protein>
<keyword evidence="3" id="KW-1133">Transmembrane helix</keyword>
<dbReference type="Gene3D" id="3.40.50.300">
    <property type="entry name" value="P-loop containing nucleotide triphosphate hydrolases"/>
    <property type="match status" value="1"/>
</dbReference>
<evidence type="ECO:0000256" key="2">
    <source>
        <dbReference type="ARBA" id="ARBA00023134"/>
    </source>
</evidence>
<reference evidence="5 6" key="1">
    <citation type="submission" date="2023-12" db="EMBL/GenBank/DDBJ databases">
        <title>Baltic Sea Cyanobacteria.</title>
        <authorList>
            <person name="Delbaje E."/>
            <person name="Fewer D.P."/>
            <person name="Shishido T.K."/>
        </authorList>
    </citation>
    <scope>NUCLEOTIDE SEQUENCE [LARGE SCALE GENOMIC DNA]</scope>
    <source>
        <strain evidence="5 6">UHCC 0370</strain>
    </source>
</reference>
<name>A0ABU5TLI7_9CYAN</name>
<dbReference type="PANTHER" id="PTHR42714">
    <property type="entry name" value="TRNA MODIFICATION GTPASE GTPBP3"/>
    <property type="match status" value="1"/>
</dbReference>
<dbReference type="PANTHER" id="PTHR42714:SF6">
    <property type="entry name" value="TRANSLATION INITIATION FACTOR IF-2"/>
    <property type="match status" value="1"/>
</dbReference>
<dbReference type="SUPFAM" id="SSF52540">
    <property type="entry name" value="P-loop containing nucleoside triphosphate hydrolases"/>
    <property type="match status" value="1"/>
</dbReference>
<feature type="transmembrane region" description="Helical" evidence="3">
    <location>
        <begin position="349"/>
        <end position="367"/>
    </location>
</feature>
<dbReference type="Pfam" id="PF01926">
    <property type="entry name" value="MMR_HSR1"/>
    <property type="match status" value="1"/>
</dbReference>
<feature type="transmembrane region" description="Helical" evidence="3">
    <location>
        <begin position="276"/>
        <end position="295"/>
    </location>
</feature>
<feature type="domain" description="G" evidence="4">
    <location>
        <begin position="45"/>
        <end position="167"/>
    </location>
</feature>
<keyword evidence="3" id="KW-0812">Transmembrane</keyword>
<feature type="transmembrane region" description="Helical" evidence="3">
    <location>
        <begin position="325"/>
        <end position="343"/>
    </location>
</feature>
<evidence type="ECO:0000259" key="4">
    <source>
        <dbReference type="Pfam" id="PF01926"/>
    </source>
</evidence>
<dbReference type="RefSeq" id="WP_323262276.1">
    <property type="nucleotide sequence ID" value="NZ_JAYGIE010000080.1"/>
</dbReference>
<dbReference type="Proteomes" id="UP001301388">
    <property type="component" value="Unassembled WGS sequence"/>
</dbReference>
<evidence type="ECO:0000256" key="3">
    <source>
        <dbReference type="SAM" id="Phobius"/>
    </source>
</evidence>
<proteinExistence type="predicted"/>
<evidence type="ECO:0000313" key="6">
    <source>
        <dbReference type="Proteomes" id="UP001301388"/>
    </source>
</evidence>
<feature type="transmembrane region" description="Helical" evidence="3">
    <location>
        <begin position="301"/>
        <end position="318"/>
    </location>
</feature>
<organism evidence="5 6">
    <name type="scientific">Pseudanabaena galeata UHCC 0370</name>
    <dbReference type="NCBI Taxonomy" id="3110310"/>
    <lineage>
        <taxon>Bacteria</taxon>
        <taxon>Bacillati</taxon>
        <taxon>Cyanobacteriota</taxon>
        <taxon>Cyanophyceae</taxon>
        <taxon>Pseudanabaenales</taxon>
        <taxon>Pseudanabaenaceae</taxon>
        <taxon>Pseudanabaena</taxon>
    </lineage>
</organism>
<dbReference type="InterPro" id="IPR005225">
    <property type="entry name" value="Small_GTP-bd"/>
</dbReference>
<dbReference type="CDD" id="cd00880">
    <property type="entry name" value="Era_like"/>
    <property type="match status" value="1"/>
</dbReference>
<keyword evidence="1" id="KW-0547">Nucleotide-binding</keyword>
<dbReference type="NCBIfam" id="TIGR00231">
    <property type="entry name" value="small_GTP"/>
    <property type="match status" value="1"/>
</dbReference>
<keyword evidence="3" id="KW-0472">Membrane</keyword>
<comment type="caution">
    <text evidence="5">The sequence shown here is derived from an EMBL/GenBank/DDBJ whole genome shotgun (WGS) entry which is preliminary data.</text>
</comment>
<evidence type="ECO:0000313" key="5">
    <source>
        <dbReference type="EMBL" id="MEA5478896.1"/>
    </source>
</evidence>
<dbReference type="EMBL" id="JAYGIE010000080">
    <property type="protein sequence ID" value="MEA5478896.1"/>
    <property type="molecule type" value="Genomic_DNA"/>
</dbReference>
<accession>A0ABU5TLI7</accession>
<sequence>MQDYLQQVRDRLINYRNLFNKELKESELAEISFLEEKLDKCAIAIAVFGMVSKGKSSLINALLGQKLSETGAIHGITKDIAVYAWDIPSPPTPLPLGEGRKKIQLRLIDTQGIDEVGGEVRGAIALEAAKQADLILFVIAGDMTRLEQEAIANLKKSYKPILLVFNKTDLYPECDRVAIHQALQNVEIRKLISPQEIVLTSVEPKPVRVRIQYSDGRDSQEIWEQPKPDIQALKERILELLNTEGKELLAVNVLRSLLEIQNTVTQRYVQRLQASTAIASLVFIIEAIGVLISPLRWVDGLISGGITGLFVIWAIGRYPSQKKYLWLFLTVAIACVSGGLGINNEVTRYVQIIGLGLSLLFLFKSLITDIEQSRASGKLGAKTLITAIIQAVSEGSILQRLQNM</sequence>
<evidence type="ECO:0000256" key="1">
    <source>
        <dbReference type="ARBA" id="ARBA00022741"/>
    </source>
</evidence>
<gene>
    <name evidence="5" type="ORF">VB774_14815</name>
</gene>
<dbReference type="InterPro" id="IPR006073">
    <property type="entry name" value="GTP-bd"/>
</dbReference>
<keyword evidence="6" id="KW-1185">Reference proteome</keyword>
<keyword evidence="2" id="KW-0342">GTP-binding</keyword>